<dbReference type="Proteomes" id="UP000198814">
    <property type="component" value="Unassembled WGS sequence"/>
</dbReference>
<name>A0A1H8V3L7_9PROT</name>
<evidence type="ECO:0000313" key="1">
    <source>
        <dbReference type="EMBL" id="SEP10015.1"/>
    </source>
</evidence>
<dbReference type="AlphaFoldDB" id="A0A1H8V3L7"/>
<gene>
    <name evidence="1" type="ORF">SAMN05216333_1454</name>
</gene>
<accession>A0A1H8V3L7</accession>
<dbReference type="EMBL" id="FODO01000045">
    <property type="protein sequence ID" value="SEP10015.1"/>
    <property type="molecule type" value="Genomic_DNA"/>
</dbReference>
<sequence>MGILNRNMFHLLIAFQGWPDSGGTLSRSRFYISENDPVGSKFYSNGQLNPEKLKQYPALLVTETGGNGPQFAKVAYIINVTFGYSEVSIQYAVDNSILPISNVELEGYSVELRLGRFGLSHTCWTVCNVTYISFYYRTNKKGLLVQRYFL</sequence>
<proteinExistence type="predicted"/>
<organism evidence="1 2">
    <name type="scientific">Nitrosomonas oligotropha</name>
    <dbReference type="NCBI Taxonomy" id="42354"/>
    <lineage>
        <taxon>Bacteria</taxon>
        <taxon>Pseudomonadati</taxon>
        <taxon>Pseudomonadota</taxon>
        <taxon>Betaproteobacteria</taxon>
        <taxon>Nitrosomonadales</taxon>
        <taxon>Nitrosomonadaceae</taxon>
        <taxon>Nitrosomonas</taxon>
    </lineage>
</organism>
<protein>
    <submittedName>
        <fullName evidence="1">Uncharacterized protein</fullName>
    </submittedName>
</protein>
<evidence type="ECO:0000313" key="2">
    <source>
        <dbReference type="Proteomes" id="UP000198814"/>
    </source>
</evidence>
<keyword evidence="2" id="KW-1185">Reference proteome</keyword>
<reference evidence="2" key="1">
    <citation type="submission" date="2016-10" db="EMBL/GenBank/DDBJ databases">
        <authorList>
            <person name="Varghese N."/>
            <person name="Submissions S."/>
        </authorList>
    </citation>
    <scope>NUCLEOTIDE SEQUENCE [LARGE SCALE GENOMIC DNA]</scope>
    <source>
        <strain evidence="2">Nm76</strain>
    </source>
</reference>